<feature type="compositionally biased region" description="Polar residues" evidence="1">
    <location>
        <begin position="365"/>
        <end position="379"/>
    </location>
</feature>
<evidence type="ECO:0000313" key="2">
    <source>
        <dbReference type="EMBL" id="KAF9137320.1"/>
    </source>
</evidence>
<feature type="region of interest" description="Disordered" evidence="1">
    <location>
        <begin position="365"/>
        <end position="425"/>
    </location>
</feature>
<dbReference type="EMBL" id="JAAAUQ010001570">
    <property type="protein sequence ID" value="KAF9137320.1"/>
    <property type="molecule type" value="Genomic_DNA"/>
</dbReference>
<gene>
    <name evidence="2" type="ORF">BG015_002767</name>
</gene>
<comment type="caution">
    <text evidence="2">The sequence shown here is derived from an EMBL/GenBank/DDBJ whole genome shotgun (WGS) entry which is preliminary data.</text>
</comment>
<feature type="compositionally biased region" description="Basic and acidic residues" evidence="1">
    <location>
        <begin position="61"/>
        <end position="78"/>
    </location>
</feature>
<name>A0A9P5RND1_9FUNG</name>
<keyword evidence="3" id="KW-1185">Reference proteome</keyword>
<feature type="compositionally biased region" description="Low complexity" evidence="1">
    <location>
        <begin position="326"/>
        <end position="336"/>
    </location>
</feature>
<feature type="region of interest" description="Disordered" evidence="1">
    <location>
        <begin position="287"/>
        <end position="345"/>
    </location>
</feature>
<feature type="compositionally biased region" description="Polar residues" evidence="1">
    <location>
        <begin position="148"/>
        <end position="159"/>
    </location>
</feature>
<protein>
    <submittedName>
        <fullName evidence="2">Uncharacterized protein</fullName>
    </submittedName>
</protein>
<proteinExistence type="predicted"/>
<dbReference type="Proteomes" id="UP000748756">
    <property type="component" value="Unassembled WGS sequence"/>
</dbReference>
<feature type="compositionally biased region" description="Acidic residues" evidence="1">
    <location>
        <begin position="111"/>
        <end position="142"/>
    </location>
</feature>
<feature type="compositionally biased region" description="Basic and acidic residues" evidence="1">
    <location>
        <begin position="93"/>
        <end position="106"/>
    </location>
</feature>
<evidence type="ECO:0000313" key="3">
    <source>
        <dbReference type="Proteomes" id="UP000748756"/>
    </source>
</evidence>
<feature type="compositionally biased region" description="Basic and acidic residues" evidence="1">
    <location>
        <begin position="1"/>
        <end position="19"/>
    </location>
</feature>
<sequence>MLRSEEERERKKQSEGEYRDYEEDDDDDDDEDDGEEEEEDDYEDDIEEEEEEDEDEDEDESQHYYDDAYNDAEGKEYDSIAEYDYGYGNDSNESGRSEDEQMEDRSFSNASDEESEESDGSNESESDEEQDETYYDGDEVAEEEHNNQAHLSTLSSSSMYDDDASVYRDYHQNEQRQVSEGGYQDHLHQSAPPPPPPPEPSREDDHRSSEESVTNSIEDNQYFLDAVPERKMTFGPDYSDDSNHLFGYPANHNIGNSSLHRQATQMASYDTDSEGASMAGYLPASLALPGSSTHKPNNDEDRGPSELLPTFVNTDDYQRLQHHQQQEQQYHHQQQQLDYGNNNELNVSPETVVSQASNQLTFHSNPAEQTTPAQGGVSATTTTTIGATRPRSSFLALPGPISTYWKRLKRGSSSTPSSRPPSYPP</sequence>
<dbReference type="OrthoDB" id="2446237at2759"/>
<feature type="region of interest" description="Disordered" evidence="1">
    <location>
        <begin position="1"/>
        <end position="221"/>
    </location>
</feature>
<feature type="compositionally biased region" description="Basic and acidic residues" evidence="1">
    <location>
        <begin position="200"/>
        <end position="210"/>
    </location>
</feature>
<evidence type="ECO:0000256" key="1">
    <source>
        <dbReference type="SAM" id="MobiDB-lite"/>
    </source>
</evidence>
<feature type="compositionally biased region" description="Basic and acidic residues" evidence="1">
    <location>
        <begin position="165"/>
        <end position="174"/>
    </location>
</feature>
<feature type="compositionally biased region" description="Acidic residues" evidence="1">
    <location>
        <begin position="20"/>
        <end position="60"/>
    </location>
</feature>
<dbReference type="AlphaFoldDB" id="A0A9P5RND1"/>
<accession>A0A9P5RND1</accession>
<organism evidence="2 3">
    <name type="scientific">Linnemannia schmuckeri</name>
    <dbReference type="NCBI Taxonomy" id="64567"/>
    <lineage>
        <taxon>Eukaryota</taxon>
        <taxon>Fungi</taxon>
        <taxon>Fungi incertae sedis</taxon>
        <taxon>Mucoromycota</taxon>
        <taxon>Mortierellomycotina</taxon>
        <taxon>Mortierellomycetes</taxon>
        <taxon>Mortierellales</taxon>
        <taxon>Mortierellaceae</taxon>
        <taxon>Linnemannia</taxon>
    </lineage>
</organism>
<reference evidence="2" key="1">
    <citation type="journal article" date="2020" name="Fungal Divers.">
        <title>Resolving the Mortierellaceae phylogeny through synthesis of multi-gene phylogenetics and phylogenomics.</title>
        <authorList>
            <person name="Vandepol N."/>
            <person name="Liber J."/>
            <person name="Desiro A."/>
            <person name="Na H."/>
            <person name="Kennedy M."/>
            <person name="Barry K."/>
            <person name="Grigoriev I.V."/>
            <person name="Miller A.N."/>
            <person name="O'Donnell K."/>
            <person name="Stajich J.E."/>
            <person name="Bonito G."/>
        </authorList>
    </citation>
    <scope>NUCLEOTIDE SEQUENCE</scope>
    <source>
        <strain evidence="2">NRRL 6426</strain>
    </source>
</reference>